<reference evidence="7" key="1">
    <citation type="journal article" date="2007" name="Science">
        <title>The Fusarium graminearum genome reveals a link between localized polymorphism and pathogen specialization.</title>
        <authorList>
            <person name="Cuomo C.A."/>
            <person name="Gueldener U."/>
            <person name="Xu J.-R."/>
            <person name="Trail F."/>
            <person name="Turgeon B.G."/>
            <person name="Di Pietro A."/>
            <person name="Walton J.D."/>
            <person name="Ma L.-J."/>
            <person name="Baker S.E."/>
            <person name="Rep M."/>
            <person name="Adam G."/>
            <person name="Antoniw J."/>
            <person name="Baldwin T."/>
            <person name="Calvo S.E."/>
            <person name="Chang Y.-L."/>
            <person name="DeCaprio D."/>
            <person name="Gale L.R."/>
            <person name="Gnerre S."/>
            <person name="Goswami R.S."/>
            <person name="Hammond-Kosack K."/>
            <person name="Harris L.J."/>
            <person name="Hilburn K."/>
            <person name="Kennell J.C."/>
            <person name="Kroken S."/>
            <person name="Magnuson J.K."/>
            <person name="Mannhaupt G."/>
            <person name="Mauceli E.W."/>
            <person name="Mewes H.-W."/>
            <person name="Mitterbauer R."/>
            <person name="Muehlbauer G."/>
            <person name="Muensterkoetter M."/>
            <person name="Nelson D."/>
            <person name="O'Donnell K."/>
            <person name="Ouellet T."/>
            <person name="Qi W."/>
            <person name="Quesneville H."/>
            <person name="Roncero M.I.G."/>
            <person name="Seong K.-Y."/>
            <person name="Tetko I.V."/>
            <person name="Urban M."/>
            <person name="Waalwijk C."/>
            <person name="Ward T.J."/>
            <person name="Yao J."/>
            <person name="Birren B.W."/>
            <person name="Kistler H.C."/>
        </authorList>
    </citation>
    <scope>NUCLEOTIDE SEQUENCE [LARGE SCALE GENOMIC DNA]</scope>
    <source>
        <strain evidence="7">PH-1 / ATCC MYA-4620 / FGSC 9075 / NRRL 31084</strain>
    </source>
</reference>
<evidence type="ECO:0000313" key="7">
    <source>
        <dbReference type="EnsemblFungi" id="CEF85634"/>
    </source>
</evidence>
<evidence type="ECO:0000256" key="3">
    <source>
        <dbReference type="ARBA" id="ARBA00023163"/>
    </source>
</evidence>
<feature type="region of interest" description="Disordered" evidence="5">
    <location>
        <begin position="202"/>
        <end position="222"/>
    </location>
</feature>
<evidence type="ECO:0000259" key="6">
    <source>
        <dbReference type="PROSITE" id="PS50048"/>
    </source>
</evidence>
<dbReference type="GO" id="GO:0000981">
    <property type="term" value="F:DNA-binding transcription factor activity, RNA polymerase II-specific"/>
    <property type="evidence" value="ECO:0007669"/>
    <property type="project" value="InterPro"/>
</dbReference>
<dbReference type="InterPro" id="IPR007219">
    <property type="entry name" value="XnlR_reg_dom"/>
</dbReference>
<dbReference type="InterPro" id="IPR036864">
    <property type="entry name" value="Zn2-C6_fun-type_DNA-bd_sf"/>
</dbReference>
<dbReference type="AlphaFoldDB" id="A0A098DWA4"/>
<dbReference type="Pfam" id="PF04082">
    <property type="entry name" value="Fungal_trans"/>
    <property type="match status" value="1"/>
</dbReference>
<keyword evidence="2" id="KW-0805">Transcription regulation</keyword>
<feature type="domain" description="Zn(2)-C6 fungal-type" evidence="6">
    <location>
        <begin position="67"/>
        <end position="99"/>
    </location>
</feature>
<dbReference type="PANTHER" id="PTHR47424:SF5">
    <property type="entry name" value="ZN(II)2CYS6 TRANSCRIPTION FACTOR (EUROFUNG)"/>
    <property type="match status" value="1"/>
</dbReference>
<dbReference type="SMART" id="SM00906">
    <property type="entry name" value="Fungal_trans"/>
    <property type="match status" value="1"/>
</dbReference>
<keyword evidence="4" id="KW-0539">Nucleus</keyword>
<dbReference type="GO" id="GO:0006351">
    <property type="term" value="P:DNA-templated transcription"/>
    <property type="evidence" value="ECO:0007669"/>
    <property type="project" value="InterPro"/>
</dbReference>
<proteinExistence type="predicted"/>
<dbReference type="PANTHER" id="PTHR47424">
    <property type="entry name" value="REGULATORY PROTEIN GAL4"/>
    <property type="match status" value="1"/>
</dbReference>
<dbReference type="EMBL" id="HG970335">
    <property type="status" value="NOT_ANNOTATED_CDS"/>
    <property type="molecule type" value="Genomic_DNA"/>
</dbReference>
<dbReference type="GO" id="GO:0000978">
    <property type="term" value="F:RNA polymerase II cis-regulatory region sequence-specific DNA binding"/>
    <property type="evidence" value="ECO:0007669"/>
    <property type="project" value="TreeGrafter"/>
</dbReference>
<dbReference type="InterPro" id="IPR001138">
    <property type="entry name" value="Zn2Cys6_DnaBD"/>
</dbReference>
<dbReference type="GO" id="GO:0005634">
    <property type="term" value="C:nucleus"/>
    <property type="evidence" value="ECO:0007669"/>
    <property type="project" value="TreeGrafter"/>
</dbReference>
<dbReference type="GO" id="GO:0000435">
    <property type="term" value="P:positive regulation of transcription from RNA polymerase II promoter by galactose"/>
    <property type="evidence" value="ECO:0007669"/>
    <property type="project" value="TreeGrafter"/>
</dbReference>
<evidence type="ECO:0000256" key="5">
    <source>
        <dbReference type="SAM" id="MobiDB-lite"/>
    </source>
</evidence>
<reference evidence="7" key="3">
    <citation type="submission" date="2017-01" db="UniProtKB">
        <authorList>
            <consortium name="EnsemblFungi"/>
        </authorList>
    </citation>
    <scope>IDENTIFICATION</scope>
    <source>
        <strain evidence="7">PH-1 / ATCC MYA-4620 / FGSC 9075 / NRRL 31084</strain>
    </source>
</reference>
<evidence type="ECO:0000256" key="2">
    <source>
        <dbReference type="ARBA" id="ARBA00023015"/>
    </source>
</evidence>
<dbReference type="EnsemblFungi" id="CEF85634">
    <property type="protein sequence ID" value="CEF85634"/>
    <property type="gene ID" value="FGRRES_06448_M"/>
</dbReference>
<protein>
    <recommendedName>
        <fullName evidence="6">Zn(2)-C6 fungal-type domain-containing protein</fullName>
    </recommendedName>
</protein>
<evidence type="ECO:0000256" key="1">
    <source>
        <dbReference type="ARBA" id="ARBA00022723"/>
    </source>
</evidence>
<dbReference type="GO" id="GO:0008270">
    <property type="term" value="F:zinc ion binding"/>
    <property type="evidence" value="ECO:0007669"/>
    <property type="project" value="InterPro"/>
</dbReference>
<dbReference type="SMART" id="SM00066">
    <property type="entry name" value="GAL4"/>
    <property type="match status" value="1"/>
</dbReference>
<accession>A0A0E0SGS1</accession>
<dbReference type="Gene3D" id="4.10.240.10">
    <property type="entry name" value="Zn(2)-C6 fungal-type DNA-binding domain"/>
    <property type="match status" value="1"/>
</dbReference>
<reference evidence="7" key="2">
    <citation type="journal article" date="2010" name="Nature">
        <title>Comparative genomics reveals mobile pathogenicity chromosomes in Fusarium.</title>
        <authorList>
            <person name="Ma L.J."/>
            <person name="van der Does H.C."/>
            <person name="Borkovich K.A."/>
            <person name="Coleman J.J."/>
            <person name="Daboussi M.J."/>
            <person name="Di Pietro A."/>
            <person name="Dufresne M."/>
            <person name="Freitag M."/>
            <person name="Grabherr M."/>
            <person name="Henrissat B."/>
            <person name="Houterman P.M."/>
            <person name="Kang S."/>
            <person name="Shim W.B."/>
            <person name="Woloshuk C."/>
            <person name="Xie X."/>
            <person name="Xu J.R."/>
            <person name="Antoniw J."/>
            <person name="Baker S.E."/>
            <person name="Bluhm B.H."/>
            <person name="Breakspear A."/>
            <person name="Brown D.W."/>
            <person name="Butchko R.A."/>
            <person name="Chapman S."/>
            <person name="Coulson R."/>
            <person name="Coutinho P.M."/>
            <person name="Danchin E.G."/>
            <person name="Diener A."/>
            <person name="Gale L.R."/>
            <person name="Gardiner D.M."/>
            <person name="Goff S."/>
            <person name="Hammond-Kosack K.E."/>
            <person name="Hilburn K."/>
            <person name="Hua-Van A."/>
            <person name="Jonkers W."/>
            <person name="Kazan K."/>
            <person name="Kodira C.D."/>
            <person name="Koehrsen M."/>
            <person name="Kumar L."/>
            <person name="Lee Y.H."/>
            <person name="Li L."/>
            <person name="Manners J.M."/>
            <person name="Miranda-Saavedra D."/>
            <person name="Mukherjee M."/>
            <person name="Park G."/>
            <person name="Park J."/>
            <person name="Park S.Y."/>
            <person name="Proctor R.H."/>
            <person name="Regev A."/>
            <person name="Ruiz-Roldan M.C."/>
            <person name="Sain D."/>
            <person name="Sakthikumar S."/>
            <person name="Sykes S."/>
            <person name="Schwartz D.C."/>
            <person name="Turgeon B.G."/>
            <person name="Wapinski I."/>
            <person name="Yoder O."/>
            <person name="Young S."/>
            <person name="Zeng Q."/>
            <person name="Zhou S."/>
            <person name="Galagan J."/>
            <person name="Cuomo C.A."/>
            <person name="Kistler H.C."/>
            <person name="Rep M."/>
        </authorList>
    </citation>
    <scope>GENOME REANNOTATION</scope>
    <source>
        <strain evidence="7">PH-1 / ATCC MYA-4620 / FGSC 9075 / NRRL 31084</strain>
    </source>
</reference>
<dbReference type="PROSITE" id="PS00463">
    <property type="entry name" value="ZN2_CY6_FUNGAL_1"/>
    <property type="match status" value="1"/>
</dbReference>
<keyword evidence="3" id="KW-0804">Transcription</keyword>
<name>A0A098DWA4_GIBZE</name>
<dbReference type="CDD" id="cd12148">
    <property type="entry name" value="fungal_TF_MHR"/>
    <property type="match status" value="1"/>
</dbReference>
<sequence>MAPQSPFFFFGTQSLHLTTDMDQQAASEKSPGQPAVKARKRNAADAESIPETVATGRSKRGKYTTVACDDCKKKKLKCIPTADDRNCERCVSGGLSCTFGTTTVQLPKDRSEKYNQSLVSEISQLRQQVSELIVVVHELKQQTQRPQSQNPATVSPHTRDNIAIHSPASARSQVPRQPHFVGPTRSAFGILVGERSLNRIGVPKFDSMPPSGAQSPVGPTSDEPISDLDFWNCCTANDVTRYLVTFQEEVESVYPFIDIGDYIAQSKEILQIIQGASSITNDERLCSQDITLAKVAIATGLILDEPSKIELTTAIVDSVQLNLSSILSPQVDLKEIQLLAMLSIYYFHSGEELLAWRTIGIAAREALEMGLHRKRSLLDNFKDTDSRRLATRVFWCVYVLDRRWSFGTSLSFALVDKDIDPELPKPDEEYLYLQCMVGYGQLCSRIWEAIPPFGSASQSIPDDTAAALDLQTQDWLESIPSHLRLRHPRLGLAPRAQPRLPHRLRALLYLRGNYVRILIYRHHLMSTDSIASNPQSAWLVVDIAQDTIQVLVHLHSTTDIYSRQQSAFNYFLLSALAVLFLAVCHAPETFSAPCRRTFSDGVDLVRGLSRHSMVSKRLWKSIRGVIPRIKSFGFPTTQNESQEQSEGDGEATGGANGQVGPTQLTAAVEEQMPVPTIDGEALPFGDIVMPEGDFLGSVPDMFQMRNDLLDLFDAIGQGQQFLQPVPGAFTHDTDFATTTEETHDISMRFQGLI</sequence>
<dbReference type="InterPro" id="IPR051127">
    <property type="entry name" value="Fungal_SecMet_Regulators"/>
</dbReference>
<keyword evidence="1" id="KW-0479">Metal-binding</keyword>
<accession>A0A098DWA4</accession>
<dbReference type="PROSITE" id="PS50048">
    <property type="entry name" value="ZN2_CY6_FUNGAL_2"/>
    <property type="match status" value="1"/>
</dbReference>
<organism evidence="7">
    <name type="scientific">Gibberella zeae (strain ATCC MYA-4620 / CBS 123657 / FGSC 9075 / NRRL 31084 / PH-1)</name>
    <name type="common">Wheat head blight fungus</name>
    <name type="synonym">Fusarium graminearum</name>
    <dbReference type="NCBI Taxonomy" id="229533"/>
    <lineage>
        <taxon>Eukaryota</taxon>
        <taxon>Fungi</taxon>
        <taxon>Dikarya</taxon>
        <taxon>Ascomycota</taxon>
        <taxon>Pezizomycotina</taxon>
        <taxon>Sordariomycetes</taxon>
        <taxon>Hypocreomycetidae</taxon>
        <taxon>Hypocreales</taxon>
        <taxon>Nectriaceae</taxon>
        <taxon>Fusarium</taxon>
    </lineage>
</organism>
<dbReference type="SUPFAM" id="SSF57701">
    <property type="entry name" value="Zn2/Cys6 DNA-binding domain"/>
    <property type="match status" value="1"/>
</dbReference>
<evidence type="ECO:0000256" key="4">
    <source>
        <dbReference type="ARBA" id="ARBA00023242"/>
    </source>
</evidence>
<feature type="region of interest" description="Disordered" evidence="5">
    <location>
        <begin position="20"/>
        <end position="56"/>
    </location>
</feature>
<feature type="region of interest" description="Disordered" evidence="5">
    <location>
        <begin position="633"/>
        <end position="660"/>
    </location>
</feature>